<dbReference type="PANTHER" id="PTHR22916">
    <property type="entry name" value="GLYCOSYLTRANSFERASE"/>
    <property type="match status" value="1"/>
</dbReference>
<reference evidence="2 3" key="2">
    <citation type="submission" date="2020-08" db="EMBL/GenBank/DDBJ databases">
        <title>Adhaeribacter dokdonensis sp. nov., isolated from the rhizosphere of Elymus tsukushiensis, a plant native to the Dokdo Islands, Republic of Korea.</title>
        <authorList>
            <person name="Ghim S.Y."/>
        </authorList>
    </citation>
    <scope>NUCLEOTIDE SEQUENCE [LARGE SCALE GENOMIC DNA]</scope>
    <source>
        <strain evidence="2 3">KUDC8001</strain>
    </source>
</reference>
<dbReference type="InterPro" id="IPR001173">
    <property type="entry name" value="Glyco_trans_2-like"/>
</dbReference>
<name>A0A7L7L558_9BACT</name>
<keyword evidence="2" id="KW-0808">Transferase</keyword>
<gene>
    <name evidence="2" type="ORF">HUW48_07710</name>
</gene>
<accession>A0A7L7L558</accession>
<dbReference type="KEGG" id="add:HUW48_07710"/>
<dbReference type="EMBL" id="CP055153">
    <property type="protein sequence ID" value="QMU27936.1"/>
    <property type="molecule type" value="Genomic_DNA"/>
</dbReference>
<dbReference type="Proteomes" id="UP000514509">
    <property type="component" value="Chromosome"/>
</dbReference>
<dbReference type="GO" id="GO:0016758">
    <property type="term" value="F:hexosyltransferase activity"/>
    <property type="evidence" value="ECO:0007669"/>
    <property type="project" value="UniProtKB-ARBA"/>
</dbReference>
<organism evidence="2 3">
    <name type="scientific">Adhaeribacter radiodurans</name>
    <dbReference type="NCBI Taxonomy" id="2745197"/>
    <lineage>
        <taxon>Bacteria</taxon>
        <taxon>Pseudomonadati</taxon>
        <taxon>Bacteroidota</taxon>
        <taxon>Cytophagia</taxon>
        <taxon>Cytophagales</taxon>
        <taxon>Hymenobacteraceae</taxon>
        <taxon>Adhaeribacter</taxon>
    </lineage>
</organism>
<dbReference type="SUPFAM" id="SSF53448">
    <property type="entry name" value="Nucleotide-diphospho-sugar transferases"/>
    <property type="match status" value="1"/>
</dbReference>
<evidence type="ECO:0000313" key="2">
    <source>
        <dbReference type="EMBL" id="QMU27936.1"/>
    </source>
</evidence>
<dbReference type="InterPro" id="IPR029044">
    <property type="entry name" value="Nucleotide-diphossugar_trans"/>
</dbReference>
<evidence type="ECO:0000313" key="3">
    <source>
        <dbReference type="Proteomes" id="UP000514509"/>
    </source>
</evidence>
<evidence type="ECO:0000259" key="1">
    <source>
        <dbReference type="Pfam" id="PF00535"/>
    </source>
</evidence>
<feature type="domain" description="Glycosyltransferase 2-like" evidence="1">
    <location>
        <begin position="7"/>
        <end position="178"/>
    </location>
</feature>
<proteinExistence type="predicted"/>
<keyword evidence="3" id="KW-1185">Reference proteome</keyword>
<dbReference type="RefSeq" id="WP_182415126.1">
    <property type="nucleotide sequence ID" value="NZ_CP055153.1"/>
</dbReference>
<reference evidence="2 3" key="1">
    <citation type="submission" date="2020-06" db="EMBL/GenBank/DDBJ databases">
        <authorList>
            <person name="Hwang Y.J."/>
        </authorList>
    </citation>
    <scope>NUCLEOTIDE SEQUENCE [LARGE SCALE GENOMIC DNA]</scope>
    <source>
        <strain evidence="2 3">KUDC8001</strain>
    </source>
</reference>
<dbReference type="Pfam" id="PF00535">
    <property type="entry name" value="Glycos_transf_2"/>
    <property type="match status" value="1"/>
</dbReference>
<dbReference type="AlphaFoldDB" id="A0A7L7L558"/>
<sequence>MKYPLVSVICLCYNHEPFLREALDSVFTQTYPNIEIIIADDASTDGSVNIIRDYCARFQGIQLLLNTTNLGNCRAFNRALTYATGEYVIDFATDDVLLPDRIMEQVNCFAGLAEDYGVVYTNALLIDEFSQPIRNFYRNLPNGKLTPAPASGWIYADLVKRFFISAPTMLIRRTVLEKLGGYNEELAYEDFDFWVRSGRYFRYYFLDKVLTKRRLHPHQLSKQLYKKHDKQLHSTVQVCATALSLNRTANEQAALAFRVKYEFRKAVSTGNFIEALLLADIMHQLKALTGVYKLVATILNGFLQLRKLADNFKGKVEHDTNRTVR</sequence>
<dbReference type="Gene3D" id="3.90.550.10">
    <property type="entry name" value="Spore Coat Polysaccharide Biosynthesis Protein SpsA, Chain A"/>
    <property type="match status" value="1"/>
</dbReference>
<dbReference type="PANTHER" id="PTHR22916:SF3">
    <property type="entry name" value="UDP-GLCNAC:BETAGAL BETA-1,3-N-ACETYLGLUCOSAMINYLTRANSFERASE-LIKE PROTEIN 1"/>
    <property type="match status" value="1"/>
</dbReference>
<protein>
    <submittedName>
        <fullName evidence="2">Glycosyltransferase</fullName>
    </submittedName>
</protein>